<dbReference type="AlphaFoldDB" id="A0A369K9Q4"/>
<accession>A0A369K9Q4</accession>
<reference evidence="1" key="1">
    <citation type="submission" date="2018-04" db="EMBL/GenBank/DDBJ databases">
        <title>Whole genome sequencing of Hypsizygus marmoreus.</title>
        <authorList>
            <person name="Choi I.-G."/>
            <person name="Min B."/>
            <person name="Kim J.-G."/>
            <person name="Kim S."/>
            <person name="Oh Y.-L."/>
            <person name="Kong W.-S."/>
            <person name="Park H."/>
            <person name="Jeong J."/>
            <person name="Song E.-S."/>
        </authorList>
    </citation>
    <scope>NUCLEOTIDE SEQUENCE [LARGE SCALE GENOMIC DNA]</scope>
    <source>
        <strain evidence="1">51987-8</strain>
    </source>
</reference>
<evidence type="ECO:0000313" key="2">
    <source>
        <dbReference type="Proteomes" id="UP000076154"/>
    </source>
</evidence>
<evidence type="ECO:0008006" key="3">
    <source>
        <dbReference type="Google" id="ProtNLM"/>
    </source>
</evidence>
<name>A0A369K9Q4_HYPMA</name>
<dbReference type="Proteomes" id="UP000076154">
    <property type="component" value="Unassembled WGS sequence"/>
</dbReference>
<gene>
    <name evidence="1" type="ORF">Hypma_007078</name>
</gene>
<dbReference type="InParanoid" id="A0A369K9Q4"/>
<dbReference type="EMBL" id="LUEZ02000005">
    <property type="protein sequence ID" value="RDB30312.1"/>
    <property type="molecule type" value="Genomic_DNA"/>
</dbReference>
<proteinExistence type="predicted"/>
<comment type="caution">
    <text evidence="1">The sequence shown here is derived from an EMBL/GenBank/DDBJ whole genome shotgun (WGS) entry which is preliminary data.</text>
</comment>
<evidence type="ECO:0000313" key="1">
    <source>
        <dbReference type="EMBL" id="RDB30312.1"/>
    </source>
</evidence>
<protein>
    <recommendedName>
        <fullName evidence="3">F-box domain-containing protein</fullName>
    </recommendedName>
</protein>
<organism evidence="1 2">
    <name type="scientific">Hypsizygus marmoreus</name>
    <name type="common">White beech mushroom</name>
    <name type="synonym">Agaricus marmoreus</name>
    <dbReference type="NCBI Taxonomy" id="39966"/>
    <lineage>
        <taxon>Eukaryota</taxon>
        <taxon>Fungi</taxon>
        <taxon>Dikarya</taxon>
        <taxon>Basidiomycota</taxon>
        <taxon>Agaricomycotina</taxon>
        <taxon>Agaricomycetes</taxon>
        <taxon>Agaricomycetidae</taxon>
        <taxon>Agaricales</taxon>
        <taxon>Tricholomatineae</taxon>
        <taxon>Lyophyllaceae</taxon>
        <taxon>Hypsizygus</taxon>
    </lineage>
</organism>
<sequence>MSLLRLLPQELLDMVVDELASDRGALNSCSLAAPAFLSRCRKHQFFDIVVSKSSLALRLRDILSVNPPLAGMIASLEIHEWESDGPWIPGNESLPRALSMMTSLQTLSLDGFDDRSRNHGIVKTILWDALSPEMQGSFFGVFALPSLSALALSDISGLPMTFFNVLKRHLDDLSLYDISFQDSTRFNIDACPPAHSFGVLKIQVLSENRQLLDLIGHPDSCLSNVQHLVIFHGSTDELGENISARILRADGDISWITWRQMGRQCLPEGMSHSNISHKSLNTLIERHNLAPLVTSLNAMSNLQFLTYQFLLGRRDDSKFKEECDSWLAPILSTLNRPSIPRTLQTLDIRIDAPSYGRKFDFMLLLGSVACSEAWGILDHWLTTQNGSNVSLHVDIHTDVLKNPCEAEELRRCRQAWTSLLRQQMPGLYERGSLFAFID</sequence>
<keyword evidence="2" id="KW-1185">Reference proteome</keyword>
<dbReference type="OrthoDB" id="2745898at2759"/>